<dbReference type="PROSITE" id="PS00092">
    <property type="entry name" value="N6_MTASE"/>
    <property type="match status" value="1"/>
</dbReference>
<reference evidence="9 10" key="1">
    <citation type="submission" date="2017-09" db="EMBL/GenBank/DDBJ databases">
        <title>Bacterial strain isolated from the female urinary microbiota.</title>
        <authorList>
            <person name="Thomas-White K."/>
            <person name="Kumar N."/>
            <person name="Forster S."/>
            <person name="Putonti C."/>
            <person name="Lawley T."/>
            <person name="Wolfe A.J."/>
        </authorList>
    </citation>
    <scope>NUCLEOTIDE SEQUENCE [LARGE SCALE GENOMIC DNA]</scope>
    <source>
        <strain evidence="9 10">UMB0249</strain>
    </source>
</reference>
<dbReference type="InterPro" id="IPR023095">
    <property type="entry name" value="Ade_MeTrfase_dom_2"/>
</dbReference>
<dbReference type="GO" id="GO:1904047">
    <property type="term" value="F:S-adenosyl-L-methionine binding"/>
    <property type="evidence" value="ECO:0007669"/>
    <property type="project" value="TreeGrafter"/>
</dbReference>
<evidence type="ECO:0000256" key="8">
    <source>
        <dbReference type="SAM" id="Phobius"/>
    </source>
</evidence>
<dbReference type="PANTHER" id="PTHR30481:SF3">
    <property type="entry name" value="DNA ADENINE METHYLASE"/>
    <property type="match status" value="1"/>
</dbReference>
<keyword evidence="4 7" id="KW-0808">Transferase</keyword>
<accession>A0A2N6TH77</accession>
<comment type="similarity">
    <text evidence="1 7">Belongs to the N(4)/N(6)-methyltransferase family.</text>
</comment>
<dbReference type="AlphaFoldDB" id="A0A2N6TH77"/>
<evidence type="ECO:0000256" key="3">
    <source>
        <dbReference type="ARBA" id="ARBA00022603"/>
    </source>
</evidence>
<keyword evidence="8" id="KW-0812">Transmembrane</keyword>
<evidence type="ECO:0000313" key="10">
    <source>
        <dbReference type="Proteomes" id="UP000235733"/>
    </source>
</evidence>
<dbReference type="InterPro" id="IPR029063">
    <property type="entry name" value="SAM-dependent_MTases_sf"/>
</dbReference>
<feature type="transmembrane region" description="Helical" evidence="8">
    <location>
        <begin position="138"/>
        <end position="155"/>
    </location>
</feature>
<evidence type="ECO:0000313" key="9">
    <source>
        <dbReference type="EMBL" id="PMC68687.1"/>
    </source>
</evidence>
<evidence type="ECO:0000256" key="7">
    <source>
        <dbReference type="RuleBase" id="RU361257"/>
    </source>
</evidence>
<evidence type="ECO:0000256" key="2">
    <source>
        <dbReference type="ARBA" id="ARBA00011900"/>
    </source>
</evidence>
<dbReference type="InterPro" id="IPR002052">
    <property type="entry name" value="DNA_methylase_N6_adenine_CS"/>
</dbReference>
<dbReference type="Gene3D" id="1.10.1020.10">
    <property type="entry name" value="Adenine-specific Methyltransferase, Domain 2"/>
    <property type="match status" value="1"/>
</dbReference>
<dbReference type="EMBL" id="PNHC01000006">
    <property type="protein sequence ID" value="PMC68687.1"/>
    <property type="molecule type" value="Genomic_DNA"/>
</dbReference>
<gene>
    <name evidence="9" type="ORF">CJ209_08270</name>
</gene>
<evidence type="ECO:0000256" key="4">
    <source>
        <dbReference type="ARBA" id="ARBA00022679"/>
    </source>
</evidence>
<dbReference type="GO" id="GO:0009007">
    <property type="term" value="F:site-specific DNA-methyltransferase (adenine-specific) activity"/>
    <property type="evidence" value="ECO:0007669"/>
    <property type="project" value="UniProtKB-UniRule"/>
</dbReference>
<name>A0A2N6TH77_FUSNU</name>
<evidence type="ECO:0000256" key="5">
    <source>
        <dbReference type="ARBA" id="ARBA00022691"/>
    </source>
</evidence>
<dbReference type="Pfam" id="PF02086">
    <property type="entry name" value="MethyltransfD12"/>
    <property type="match status" value="1"/>
</dbReference>
<keyword evidence="8" id="KW-0472">Membrane</keyword>
<dbReference type="InterPro" id="IPR012263">
    <property type="entry name" value="M_m6A_EcoRV"/>
</dbReference>
<dbReference type="GO" id="GO:0006298">
    <property type="term" value="P:mismatch repair"/>
    <property type="evidence" value="ECO:0007669"/>
    <property type="project" value="TreeGrafter"/>
</dbReference>
<evidence type="ECO:0000256" key="1">
    <source>
        <dbReference type="ARBA" id="ARBA00006594"/>
    </source>
</evidence>
<dbReference type="GO" id="GO:0009307">
    <property type="term" value="P:DNA restriction-modification system"/>
    <property type="evidence" value="ECO:0007669"/>
    <property type="project" value="InterPro"/>
</dbReference>
<evidence type="ECO:0000256" key="6">
    <source>
        <dbReference type="ARBA" id="ARBA00047942"/>
    </source>
</evidence>
<dbReference type="Proteomes" id="UP000235733">
    <property type="component" value="Unassembled WGS sequence"/>
</dbReference>
<dbReference type="Gene3D" id="3.40.50.150">
    <property type="entry name" value="Vaccinia Virus protein VP39"/>
    <property type="match status" value="1"/>
</dbReference>
<protein>
    <recommendedName>
        <fullName evidence="2 7">Site-specific DNA-methyltransferase (adenine-specific)</fullName>
        <ecNumber evidence="2 7">2.1.1.72</ecNumber>
    </recommendedName>
</protein>
<dbReference type="SUPFAM" id="SSF53335">
    <property type="entry name" value="S-adenosyl-L-methionine-dependent methyltransferases"/>
    <property type="match status" value="1"/>
</dbReference>
<dbReference type="NCBIfam" id="TIGR00571">
    <property type="entry name" value="dam"/>
    <property type="match status" value="1"/>
</dbReference>
<proteinExistence type="inferred from homology"/>
<dbReference type="GO" id="GO:0043565">
    <property type="term" value="F:sequence-specific DNA binding"/>
    <property type="evidence" value="ECO:0007669"/>
    <property type="project" value="TreeGrafter"/>
</dbReference>
<comment type="catalytic activity">
    <reaction evidence="6 7">
        <text>a 2'-deoxyadenosine in DNA + S-adenosyl-L-methionine = an N(6)-methyl-2'-deoxyadenosine in DNA + S-adenosyl-L-homocysteine + H(+)</text>
        <dbReference type="Rhea" id="RHEA:15197"/>
        <dbReference type="Rhea" id="RHEA-COMP:12418"/>
        <dbReference type="Rhea" id="RHEA-COMP:12419"/>
        <dbReference type="ChEBI" id="CHEBI:15378"/>
        <dbReference type="ChEBI" id="CHEBI:57856"/>
        <dbReference type="ChEBI" id="CHEBI:59789"/>
        <dbReference type="ChEBI" id="CHEBI:90615"/>
        <dbReference type="ChEBI" id="CHEBI:90616"/>
        <dbReference type="EC" id="2.1.1.72"/>
    </reaction>
</comment>
<sequence>MVVNSKKKFIRSPLFYVGDKYKIISQIKKFFPKQIDRFIEPFCGGGSVFLNTKANFYLINDIDSYVIKLHKFLISNSKNTNKFWNEIKKNIEKYNLSASYFEKNIPLEYKEQFVKTYYAEYNKESYIKMREDFNRNKNNILLLYLLVIYGFNRMLRFNSYGNFNSPVGNVDFNKNVYEALELYFEYVLNKNIKIYSMDYEKFIKRVIPTSNDFIYLDPPYLIANSEYNKLWNEESEIRMIKVLDQLNEKNIKFAISNILYHRKKTNGTFNEWAKKYNIVKIKSNYISYHDNTKKDSVEVLVKNY</sequence>
<dbReference type="PANTHER" id="PTHR30481">
    <property type="entry name" value="DNA ADENINE METHYLASE"/>
    <property type="match status" value="1"/>
</dbReference>
<dbReference type="RefSeq" id="WP_158392967.1">
    <property type="nucleotide sequence ID" value="NZ_PNHC01000006.1"/>
</dbReference>
<keyword evidence="8" id="KW-1133">Transmembrane helix</keyword>
<dbReference type="GO" id="GO:0032259">
    <property type="term" value="P:methylation"/>
    <property type="evidence" value="ECO:0007669"/>
    <property type="project" value="UniProtKB-KW"/>
</dbReference>
<dbReference type="EC" id="2.1.1.72" evidence="2 7"/>
<dbReference type="InterPro" id="IPR012327">
    <property type="entry name" value="MeTrfase_D12"/>
</dbReference>
<keyword evidence="5 7" id="KW-0949">S-adenosyl-L-methionine</keyword>
<organism evidence="9 10">
    <name type="scientific">Fusobacterium nucleatum</name>
    <dbReference type="NCBI Taxonomy" id="851"/>
    <lineage>
        <taxon>Bacteria</taxon>
        <taxon>Fusobacteriati</taxon>
        <taxon>Fusobacteriota</taxon>
        <taxon>Fusobacteriia</taxon>
        <taxon>Fusobacteriales</taxon>
        <taxon>Fusobacteriaceae</taxon>
        <taxon>Fusobacterium</taxon>
    </lineage>
</organism>
<keyword evidence="3 7" id="KW-0489">Methyltransferase</keyword>
<comment type="caution">
    <text evidence="9">The sequence shown here is derived from an EMBL/GenBank/DDBJ whole genome shotgun (WGS) entry which is preliminary data.</text>
</comment>
<dbReference type="PIRSF" id="PIRSF000398">
    <property type="entry name" value="M_m6A_EcoRV"/>
    <property type="match status" value="1"/>
</dbReference>
<dbReference type="PRINTS" id="PR00505">
    <property type="entry name" value="D12N6MTFRASE"/>
</dbReference>